<comment type="caution">
    <text evidence="1">The sequence shown here is derived from an EMBL/GenBank/DDBJ whole genome shotgun (WGS) entry which is preliminary data.</text>
</comment>
<dbReference type="EMBL" id="CM046131">
    <property type="protein sequence ID" value="KAI8430655.1"/>
    <property type="molecule type" value="Genomic_DNA"/>
</dbReference>
<reference evidence="1 2" key="1">
    <citation type="journal article" date="2022" name="Genome Biol. Evol.">
        <title>The Spruce Budworm Genome: Reconstructing the Evolutionary History of Antifreeze Proteins.</title>
        <authorList>
            <person name="Beliveau C."/>
            <person name="Gagne P."/>
            <person name="Picq S."/>
            <person name="Vernygora O."/>
            <person name="Keeling C.I."/>
            <person name="Pinkney K."/>
            <person name="Doucet D."/>
            <person name="Wen F."/>
            <person name="Johnston J.S."/>
            <person name="Maaroufi H."/>
            <person name="Boyle B."/>
            <person name="Laroche J."/>
            <person name="Dewar K."/>
            <person name="Juretic N."/>
            <person name="Blackburn G."/>
            <person name="Nisole A."/>
            <person name="Brunet B."/>
            <person name="Brandao M."/>
            <person name="Lumley L."/>
            <person name="Duan J."/>
            <person name="Quan G."/>
            <person name="Lucarotti C.J."/>
            <person name="Roe A.D."/>
            <person name="Sperling F.A.H."/>
            <person name="Levesque R.C."/>
            <person name="Cusson M."/>
        </authorList>
    </citation>
    <scope>NUCLEOTIDE SEQUENCE [LARGE SCALE GENOMIC DNA]</scope>
    <source>
        <strain evidence="1">Glfc:IPQL:Cfum</strain>
    </source>
</reference>
<evidence type="ECO:0000313" key="1">
    <source>
        <dbReference type="EMBL" id="KAI8430655.1"/>
    </source>
</evidence>
<protein>
    <submittedName>
        <fullName evidence="1">Uncharacterized protein</fullName>
    </submittedName>
</protein>
<keyword evidence="2" id="KW-1185">Reference proteome</keyword>
<organism evidence="1 2">
    <name type="scientific">Choristoneura fumiferana</name>
    <name type="common">Spruce budworm moth</name>
    <name type="synonym">Archips fumiferana</name>
    <dbReference type="NCBI Taxonomy" id="7141"/>
    <lineage>
        <taxon>Eukaryota</taxon>
        <taxon>Metazoa</taxon>
        <taxon>Ecdysozoa</taxon>
        <taxon>Arthropoda</taxon>
        <taxon>Hexapoda</taxon>
        <taxon>Insecta</taxon>
        <taxon>Pterygota</taxon>
        <taxon>Neoptera</taxon>
        <taxon>Endopterygota</taxon>
        <taxon>Lepidoptera</taxon>
        <taxon>Glossata</taxon>
        <taxon>Ditrysia</taxon>
        <taxon>Tortricoidea</taxon>
        <taxon>Tortricidae</taxon>
        <taxon>Tortricinae</taxon>
        <taxon>Choristoneura</taxon>
    </lineage>
</organism>
<accession>A0ACC0K3A9</accession>
<sequence>MSAPAPAPAYKIGIVKQVLSGDTIVIRKQPKGGPPPEKVIALSGITAPKLARQRTANNDTESQDEPYAWEAREFLRKKLVGKEVIFTAEKPPNSATREYGYVWTGKDPTKDENVTEALLAEGLAKVREGGRNIPQLKHLVEIEDAAKSQNKGIWGSAANEHKRDIKWTIDNPKQFVNKYNGQPIKAIIEYVRDGSTCRLCLLPDFHQITLMLSGIRCPAVKQDGESEPFAEEARFFLESRLLQKDVEVILESVNNNNFVGTILHPQGNIAEALLRQGFARCVDWSLAVMKSGMINVGAVESVGNHRQDGVGAGPHRAHHSGGALAHGGREAVHARLAEHARGTAAPGQPQHHPERVIILDLVLMNACASTLRAAERAAKEAKLRMWANYVSNAPVIAAKDKEFTATVLEVVNGDALVVKLPNNTHKKIFLASIRPPREKNSPDEDGKPSIRPKGFKPLYDIPWMFEAREFLRKKLVGKKVTVIVDYIQPAKDNFPEKTCCTVLASGTNMAEALVSKGYATVVRYSKDNDQRSSHYDKLLEAELKAQNAGLGINAKKDIPTHRVQDTSGDSAKSKKFFPFLKRAQKTEATVEFVASGSRMRLYIPKESVLVTFLLAGINCPRGARPAVGGGGMQEAEPFGEEALQFTKEKCLQHDVVATVEEMDKAGNFIGWLWVDGENLSVALVEHGLASMHHTAETSEFARAIKLAEENAIKKRIGIWKDYVEVEKEIEKEKNAPVQDRTVKYDKVIITEVTPEGNFYAQNIESGAKLEALMEKIHQEFKSNAPLPGSLVPKRGQVCAARFSLDDQWYRAKVEKLAEDKTAHIFYIDYGNREVVNYSRLAVLPAGTESELAYATEYALCCVKFPADPEDKLEAVRAFSMDTLNKKLLLNVEQRAAAGAPATVTLVDPNTNLDLGKNLIKEGLVLMDGTRDRRLAALAAEYRAAQEHAKGQRLNLWRHGDISEDDAVEFGARR</sequence>
<evidence type="ECO:0000313" key="2">
    <source>
        <dbReference type="Proteomes" id="UP001064048"/>
    </source>
</evidence>
<proteinExistence type="predicted"/>
<name>A0ACC0K3A9_CHOFU</name>
<dbReference type="Proteomes" id="UP001064048">
    <property type="component" value="Chromosome Z"/>
</dbReference>
<gene>
    <name evidence="1" type="ORF">MSG28_000856</name>
</gene>